<dbReference type="FunFam" id="3.40.50.2000:FF:000063">
    <property type="entry name" value="Glycosyltransferase"/>
    <property type="match status" value="1"/>
</dbReference>
<dbReference type="CDD" id="cd03784">
    <property type="entry name" value="GT1_Gtf-like"/>
    <property type="match status" value="1"/>
</dbReference>
<dbReference type="PANTHER" id="PTHR48047:SF19">
    <property type="entry name" value="GLYCOSYLTRANSFERASE"/>
    <property type="match status" value="1"/>
</dbReference>
<dbReference type="GO" id="GO:0035251">
    <property type="term" value="F:UDP-glucosyltransferase activity"/>
    <property type="evidence" value="ECO:0007669"/>
    <property type="project" value="TreeGrafter"/>
</dbReference>
<dbReference type="EC" id="2.4.1.-" evidence="4"/>
<evidence type="ECO:0000256" key="2">
    <source>
        <dbReference type="ARBA" id="ARBA00022679"/>
    </source>
</evidence>
<gene>
    <name evidence="5" type="primary">UFGT</name>
</gene>
<dbReference type="PANTHER" id="PTHR48047">
    <property type="entry name" value="GLYCOSYLTRANSFERASE"/>
    <property type="match status" value="1"/>
</dbReference>
<dbReference type="Pfam" id="PF00201">
    <property type="entry name" value="UDPGT"/>
    <property type="match status" value="1"/>
</dbReference>
<dbReference type="Gene3D" id="3.40.50.2000">
    <property type="entry name" value="Glycogen Phosphorylase B"/>
    <property type="match status" value="2"/>
</dbReference>
<dbReference type="PROSITE" id="PS00375">
    <property type="entry name" value="UDPGT"/>
    <property type="match status" value="1"/>
</dbReference>
<proteinExistence type="evidence at transcript level"/>
<organism evidence="5">
    <name type="scientific">Iris sanguinea</name>
    <name type="common">Japanese iris</name>
    <dbReference type="NCBI Taxonomy" id="198824"/>
    <lineage>
        <taxon>Eukaryota</taxon>
        <taxon>Viridiplantae</taxon>
        <taxon>Streptophyta</taxon>
        <taxon>Embryophyta</taxon>
        <taxon>Tracheophyta</taxon>
        <taxon>Spermatophyta</taxon>
        <taxon>Magnoliopsida</taxon>
        <taxon>Liliopsida</taxon>
        <taxon>Asparagales</taxon>
        <taxon>Iridaceae</taxon>
        <taxon>Iridoideae</taxon>
        <taxon>Irideae</taxon>
        <taxon>Iris</taxon>
    </lineage>
</organism>
<evidence type="ECO:0000313" key="5">
    <source>
        <dbReference type="EMBL" id="QCI56003.1"/>
    </source>
</evidence>
<protein>
    <recommendedName>
        <fullName evidence="4">Glycosyltransferase</fullName>
        <ecNumber evidence="4">2.4.1.-</ecNumber>
    </recommendedName>
</protein>
<dbReference type="InterPro" id="IPR035595">
    <property type="entry name" value="UDP_glycos_trans_CS"/>
</dbReference>
<dbReference type="InterPro" id="IPR002213">
    <property type="entry name" value="UDP_glucos_trans"/>
</dbReference>
<reference evidence="5" key="1">
    <citation type="submission" date="2018-03" db="EMBL/GenBank/DDBJ databases">
        <title>flavonoid 3-0-glucosyltransferase UFGT-like.</title>
        <authorList>
            <person name="Ling W."/>
            <person name="Kai W."/>
            <person name="Yu D."/>
            <person name="Juan Y."/>
            <person name="Jingjing Z."/>
        </authorList>
    </citation>
    <scope>NUCLEOTIDE SEQUENCE</scope>
</reference>
<name>A0A6G5S6A5_IRISA</name>
<keyword evidence="2 3" id="KW-0808">Transferase</keyword>
<accession>A0A6G5S6A5</accession>
<dbReference type="EMBL" id="MH091708">
    <property type="protein sequence ID" value="QCI56003.1"/>
    <property type="molecule type" value="mRNA"/>
</dbReference>
<comment type="similarity">
    <text evidence="1 3">Belongs to the UDP-glycosyltransferase family.</text>
</comment>
<sequence length="483" mass="52696">MATPKVKPLSIFFIPWFATGHLIPMVDVARLFASRGVESTVLVTPANAALIQRTIDSSSSSLSGHPCIRTLLYPFPSAEAGLAPGVENLASVPSTDTYKIDAATPHARPALENLLRTHRPDAVVADVHFGWTASVARDLGIPKLIFHAIGLLPVCAMDSIYKFKPHLNVCDDTETFPIPGLPHPILMARPELPEFFLRDVEELSTFVREMREAEASAMGVIVNSFSGIENAYAGHLYKTKRLRSWFVGPVALAANNSKQEQAVRGSELEEGSNSRPITAWLDTKPTGSVVYVCFGSWCHFSDEQIREMASGLENCGHPFLWVVREDVSKELDPEPLSEKLGMVVKGWVPQVAILSHPAVGVFVTHCGWNSLLEGLTAGLPMVTWPQSTEQFINEKLVVDVLRIGVKNWDGFRTTVEEDNVTVKAEDIAAAVGKIMGSAGGEEAEGMRKRAKEYGEMARAAVEVGGSSYNGLSSLIDEIRSYKK</sequence>
<dbReference type="AlphaFoldDB" id="A0A6G5S6A5"/>
<evidence type="ECO:0000256" key="1">
    <source>
        <dbReference type="ARBA" id="ARBA00009995"/>
    </source>
</evidence>
<keyword evidence="3" id="KW-0328">Glycosyltransferase</keyword>
<evidence type="ECO:0000256" key="4">
    <source>
        <dbReference type="RuleBase" id="RU362057"/>
    </source>
</evidence>
<dbReference type="SUPFAM" id="SSF53756">
    <property type="entry name" value="UDP-Glycosyltransferase/glycogen phosphorylase"/>
    <property type="match status" value="1"/>
</dbReference>
<evidence type="ECO:0000256" key="3">
    <source>
        <dbReference type="RuleBase" id="RU003718"/>
    </source>
</evidence>